<feature type="compositionally biased region" description="Polar residues" evidence="1">
    <location>
        <begin position="25"/>
        <end position="36"/>
    </location>
</feature>
<sequence length="89" mass="10377">MRNRWVATRAELRKTLTKAHELRNRSQSPADSTCSSAYEDCHDWDTENDQSKIHEESLEDSDSDFHSAPEDEYQISTIFSNSSNKKRRV</sequence>
<accession>A0A162UQ75</accession>
<organism evidence="2 3">
    <name type="scientific">Phycomyces blakesleeanus (strain ATCC 8743b / DSM 1359 / FGSC 10004 / NBRC 33097 / NRRL 1555)</name>
    <dbReference type="NCBI Taxonomy" id="763407"/>
    <lineage>
        <taxon>Eukaryota</taxon>
        <taxon>Fungi</taxon>
        <taxon>Fungi incertae sedis</taxon>
        <taxon>Mucoromycota</taxon>
        <taxon>Mucoromycotina</taxon>
        <taxon>Mucoromycetes</taxon>
        <taxon>Mucorales</taxon>
        <taxon>Phycomycetaceae</taxon>
        <taxon>Phycomyces</taxon>
    </lineage>
</organism>
<dbReference type="OrthoDB" id="10676107at2759"/>
<feature type="compositionally biased region" description="Polar residues" evidence="1">
    <location>
        <begin position="74"/>
        <end position="83"/>
    </location>
</feature>
<protein>
    <submittedName>
        <fullName evidence="2">Uncharacterized protein</fullName>
    </submittedName>
</protein>
<evidence type="ECO:0000313" key="2">
    <source>
        <dbReference type="EMBL" id="OAD76993.1"/>
    </source>
</evidence>
<feature type="non-terminal residue" evidence="2">
    <location>
        <position position="89"/>
    </location>
</feature>
<dbReference type="AlphaFoldDB" id="A0A162UQ75"/>
<reference evidence="3" key="1">
    <citation type="submission" date="2015-06" db="EMBL/GenBank/DDBJ databases">
        <title>Expansion of signal transduction pathways in fungi by whole-genome duplication.</title>
        <authorList>
            <consortium name="DOE Joint Genome Institute"/>
            <person name="Corrochano L.M."/>
            <person name="Kuo A."/>
            <person name="Marcet-Houben M."/>
            <person name="Polaino S."/>
            <person name="Salamov A."/>
            <person name="Villalobos J.M."/>
            <person name="Alvarez M.I."/>
            <person name="Avalos J."/>
            <person name="Benito E.P."/>
            <person name="Benoit I."/>
            <person name="Burger G."/>
            <person name="Camino L.P."/>
            <person name="Canovas D."/>
            <person name="Cerda-Olmedo E."/>
            <person name="Cheng J.-F."/>
            <person name="Dominguez A."/>
            <person name="Elias M."/>
            <person name="Eslava A.P."/>
            <person name="Glaser F."/>
            <person name="Grimwood J."/>
            <person name="Gutierrez G."/>
            <person name="Heitman J."/>
            <person name="Henrissat B."/>
            <person name="Iturriaga E.A."/>
            <person name="Lang B.F."/>
            <person name="Lavin J.L."/>
            <person name="Lee S."/>
            <person name="Li W."/>
            <person name="Lindquist E."/>
            <person name="Lopez-Garcia S."/>
            <person name="Luque E.M."/>
            <person name="Marcos A.T."/>
            <person name="Martin J."/>
            <person name="McCluskey K."/>
            <person name="Medina H.R."/>
            <person name="Miralles-Duran A."/>
            <person name="Miyazaki A."/>
            <person name="Munoz-Torres E."/>
            <person name="Oguiza J.A."/>
            <person name="Ohm R."/>
            <person name="Olmedo M."/>
            <person name="Orejas M."/>
            <person name="Ortiz-Castellanos L."/>
            <person name="Pisabarro A.G."/>
            <person name="Rodriguez-Romero J."/>
            <person name="Ruiz-Herrera J."/>
            <person name="Ruiz-Vazquez R."/>
            <person name="Sanz C."/>
            <person name="Schackwitz W."/>
            <person name="Schmutz J."/>
            <person name="Shahriari M."/>
            <person name="Shelest E."/>
            <person name="Silva-Franco F."/>
            <person name="Soanes D."/>
            <person name="Syed K."/>
            <person name="Tagua V.G."/>
            <person name="Talbot N.J."/>
            <person name="Thon M."/>
            <person name="De vries R.P."/>
            <person name="Wiebenga A."/>
            <person name="Yadav J.S."/>
            <person name="Braun E.L."/>
            <person name="Baker S."/>
            <person name="Garre V."/>
            <person name="Horwitz B."/>
            <person name="Torres-Martinez S."/>
            <person name="Idnurm A."/>
            <person name="Herrera-Estrella A."/>
            <person name="Gabaldon T."/>
            <person name="Grigoriev I.V."/>
        </authorList>
    </citation>
    <scope>NUCLEOTIDE SEQUENCE [LARGE SCALE GENOMIC DNA]</scope>
    <source>
        <strain evidence="3">NRRL 1555(-)</strain>
    </source>
</reference>
<name>A0A162UQ75_PHYB8</name>
<keyword evidence="3" id="KW-1185">Reference proteome</keyword>
<proteinExistence type="predicted"/>
<dbReference type="Proteomes" id="UP000077315">
    <property type="component" value="Unassembled WGS sequence"/>
</dbReference>
<dbReference type="InParanoid" id="A0A162UQ75"/>
<dbReference type="VEuPathDB" id="FungiDB:PHYBLDRAFT_158045"/>
<feature type="region of interest" description="Disordered" evidence="1">
    <location>
        <begin position="18"/>
        <end position="89"/>
    </location>
</feature>
<feature type="compositionally biased region" description="Basic and acidic residues" evidence="1">
    <location>
        <begin position="39"/>
        <end position="56"/>
    </location>
</feature>
<dbReference type="EMBL" id="KV440975">
    <property type="protein sequence ID" value="OAD76993.1"/>
    <property type="molecule type" value="Genomic_DNA"/>
</dbReference>
<dbReference type="GeneID" id="28994627"/>
<evidence type="ECO:0000313" key="3">
    <source>
        <dbReference type="Proteomes" id="UP000077315"/>
    </source>
</evidence>
<evidence type="ECO:0000256" key="1">
    <source>
        <dbReference type="SAM" id="MobiDB-lite"/>
    </source>
</evidence>
<gene>
    <name evidence="2" type="ORF">PHYBLDRAFT_158045</name>
</gene>
<dbReference type="RefSeq" id="XP_018295033.1">
    <property type="nucleotide sequence ID" value="XM_018433721.1"/>
</dbReference>